<feature type="region of interest" description="Disordered" evidence="1">
    <location>
        <begin position="850"/>
        <end position="910"/>
    </location>
</feature>
<feature type="compositionally biased region" description="Polar residues" evidence="1">
    <location>
        <begin position="20"/>
        <end position="32"/>
    </location>
</feature>
<dbReference type="AlphaFoldDB" id="A0A8H4N347"/>
<feature type="compositionally biased region" description="Low complexity" evidence="1">
    <location>
        <begin position="326"/>
        <end position="335"/>
    </location>
</feature>
<evidence type="ECO:0000256" key="1">
    <source>
        <dbReference type="SAM" id="MobiDB-lite"/>
    </source>
</evidence>
<sequence>MEKLKDIFSPGHKQDAETLYGSQQSATGNQGKLSGEGSHFAHAKDPAHTQSGESSLPSAIDSTASHNKSDSLDPGTSHSVAANPAAERDTGLAKQAWNPDGAKHDEARYGTDESAAAATTTLPDRTQGTVHSNQVAEKDAGLKRQTLDPANDKYNETRYGNTGTIEPTPTRASKGGALEPIGGVSHSSDRGQGIVGAEPSTGNLRPSEYADQDDITVASVRSGVIGDTPHAKKLTNSDLPVGPESTSRSTGGGGPGATAAAASAAGSAAVLGSSTDRSFPLSGGAATDNTRTADNLATRNEPPTLGNVSDKTTGSHGVGSDHKGLAAAAASTAYASHEHGGHGHRYDGPNNDTTTGGPAFTSGPHATETANRLDPNNSRSLDSSSETTIPSPLGAAGATHARTTYEDQRATAPHASGTTHAAGASMPGAYPDSAAPTPAHEVPTTGTGSSSHEHHYGRDAAIAGTGAVVAGGLYEAHRKGSTDTDPATFTHGPHKSNIANIVDPRVLPDPAKMKGHEAKSTETDPASKTVGPHSSNVGNVVDPRVLPQPEKMKQHTTAGPHDSDTLNRADPRVDSDLSKESSQHHYSRDAAVAGGVGAGAAGAYAAAQYQGEKNPYTSQTVDPRIHGSSTSSDIPSRTSSTKGGWFAGPTGTAIESNKNASPTSTKAAGTTGLDGPGTAQPAQQHHYGRDAAVAGGVGLAGAGAGHAYKQHEADKTAQHYPSGASGATHTKTSEPAGSHITGTHQPTEQHHNGRDAAIAVGAGLAGAGVAHQYGEHKTDRTARDYPSGTTSTSAPTASSIAQPHHSTASSAQPTTSTPATQPTSQHHYGRDAAVAGGAGLVGSGAAYEYQKREAEKAEREHPYGTTAPTSGPVDNHGTVGDHSTAGTQAKSTTDPTRTSDEAGKHHYGRDTAAAGAVGAAGAGAYEYSKHDAEKAEKEHLKEAEKEQKAHQKEAEKEEKKHQKELEKEEKKHQKEVEKEEKKLQKEHEKEEKKKHGGGLLGFLHRDKDKDKEEEKVADPTTTSDKHHRAEEAAGAAGVAGAGAAVYEHHEHGKHDRNKLHKDPPAEYVQGHGGEHYGTDGRIGQAGAVSGLEESSTGGHSAHQAGGHEGVVIEPRTGLPMNVGKYGTGAGGTDGNETIHGLHSHGAGNETSSASVATQGSTQGGNAGTDWEGIKKANTPY</sequence>
<feature type="compositionally biased region" description="Polar residues" evidence="1">
    <location>
        <begin position="158"/>
        <end position="171"/>
    </location>
</feature>
<feature type="compositionally biased region" description="Basic and acidic residues" evidence="1">
    <location>
        <begin position="136"/>
        <end position="156"/>
    </location>
</feature>
<feature type="compositionally biased region" description="Basic and acidic residues" evidence="1">
    <location>
        <begin position="511"/>
        <end position="522"/>
    </location>
</feature>
<dbReference type="EMBL" id="WWBZ02000051">
    <property type="protein sequence ID" value="KAF4304271.1"/>
    <property type="molecule type" value="Genomic_DNA"/>
</dbReference>
<feature type="compositionally biased region" description="Polar residues" evidence="1">
    <location>
        <begin position="725"/>
        <end position="746"/>
    </location>
</feature>
<feature type="compositionally biased region" description="Polar residues" evidence="1">
    <location>
        <begin position="117"/>
        <end position="135"/>
    </location>
</feature>
<feature type="compositionally biased region" description="Basic and acidic residues" evidence="1">
    <location>
        <begin position="850"/>
        <end position="862"/>
    </location>
</feature>
<protein>
    <recommendedName>
        <fullName evidence="4">Cell surface protein</fullName>
    </recommendedName>
</protein>
<dbReference type="OrthoDB" id="2590867at2759"/>
<feature type="compositionally biased region" description="Polar residues" evidence="1">
    <location>
        <begin position="653"/>
        <end position="668"/>
    </location>
</feature>
<feature type="compositionally biased region" description="Polar residues" evidence="1">
    <location>
        <begin position="368"/>
        <end position="390"/>
    </location>
</feature>
<dbReference type="PANTHER" id="PTHR39606:SF1">
    <property type="entry name" value="CELL SURFACE PROTEIN"/>
    <property type="match status" value="1"/>
</dbReference>
<feature type="compositionally biased region" description="Basic and acidic residues" evidence="1">
    <location>
        <begin position="1003"/>
        <end position="1031"/>
    </location>
</feature>
<feature type="compositionally biased region" description="Polar residues" evidence="1">
    <location>
        <begin position="287"/>
        <end position="298"/>
    </location>
</feature>
<feature type="compositionally biased region" description="Polar residues" evidence="1">
    <location>
        <begin position="306"/>
        <end position="315"/>
    </location>
</feature>
<evidence type="ECO:0000313" key="3">
    <source>
        <dbReference type="Proteomes" id="UP000572817"/>
    </source>
</evidence>
<feature type="region of interest" description="Disordered" evidence="1">
    <location>
        <begin position="614"/>
        <end position="686"/>
    </location>
</feature>
<evidence type="ECO:0008006" key="4">
    <source>
        <dbReference type="Google" id="ProtNLM"/>
    </source>
</evidence>
<dbReference type="Proteomes" id="UP000572817">
    <property type="component" value="Unassembled WGS sequence"/>
</dbReference>
<feature type="compositionally biased region" description="Polar residues" evidence="1">
    <location>
        <begin position="884"/>
        <end position="896"/>
    </location>
</feature>
<feature type="compositionally biased region" description="Polar residues" evidence="1">
    <location>
        <begin position="48"/>
        <end position="66"/>
    </location>
</feature>
<feature type="region of interest" description="Disordered" evidence="1">
    <location>
        <begin position="708"/>
        <end position="751"/>
    </location>
</feature>
<feature type="compositionally biased region" description="Low complexity" evidence="1">
    <location>
        <begin position="257"/>
        <end position="275"/>
    </location>
</feature>
<evidence type="ECO:0000313" key="2">
    <source>
        <dbReference type="EMBL" id="KAF4304271.1"/>
    </source>
</evidence>
<proteinExistence type="predicted"/>
<accession>A0A8H4N347</accession>
<name>A0A8H4N347_9PEZI</name>
<feature type="region of interest" description="Disordered" evidence="1">
    <location>
        <begin position="929"/>
        <end position="1180"/>
    </location>
</feature>
<comment type="caution">
    <text evidence="2">The sequence shown here is derived from an EMBL/GenBank/DDBJ whole genome shotgun (WGS) entry which is preliminary data.</text>
</comment>
<feature type="compositionally biased region" description="Basic and acidic residues" evidence="1">
    <location>
        <begin position="101"/>
        <end position="111"/>
    </location>
</feature>
<gene>
    <name evidence="2" type="ORF">GTA08_BOTSDO08174</name>
</gene>
<feature type="region of interest" description="Disordered" evidence="1">
    <location>
        <begin position="477"/>
        <end position="588"/>
    </location>
</feature>
<feature type="compositionally biased region" description="Basic and acidic residues" evidence="1">
    <location>
        <begin position="561"/>
        <end position="588"/>
    </location>
</feature>
<feature type="compositionally biased region" description="Basic and acidic residues" evidence="1">
    <location>
        <begin position="1"/>
        <end position="16"/>
    </location>
</feature>
<feature type="compositionally biased region" description="Basic and acidic residues" evidence="1">
    <location>
        <begin position="336"/>
        <end position="347"/>
    </location>
</feature>
<feature type="compositionally biased region" description="Low complexity" evidence="1">
    <location>
        <begin position="1032"/>
        <end position="1045"/>
    </location>
</feature>
<feature type="compositionally biased region" description="Low complexity" evidence="1">
    <location>
        <begin position="628"/>
        <end position="641"/>
    </location>
</feature>
<feature type="region of interest" description="Disordered" evidence="1">
    <location>
        <begin position="1"/>
        <end position="455"/>
    </location>
</feature>
<reference evidence="2" key="1">
    <citation type="submission" date="2020-04" db="EMBL/GenBank/DDBJ databases">
        <title>Genome Assembly and Annotation of Botryosphaeria dothidea sdau 11-99, a Latent Pathogen of Apple Fruit Ring Rot in China.</title>
        <authorList>
            <person name="Yu C."/>
            <person name="Diao Y."/>
            <person name="Lu Q."/>
            <person name="Zhao J."/>
            <person name="Cui S."/>
            <person name="Peng C."/>
            <person name="He B."/>
            <person name="Liu H."/>
        </authorList>
    </citation>
    <scope>NUCLEOTIDE SEQUENCE [LARGE SCALE GENOMIC DNA]</scope>
    <source>
        <strain evidence="2">Sdau11-99</strain>
    </source>
</reference>
<feature type="compositionally biased region" description="Basic and acidic residues" evidence="1">
    <location>
        <begin position="774"/>
        <end position="783"/>
    </location>
</feature>
<feature type="region of interest" description="Disordered" evidence="1">
    <location>
        <begin position="774"/>
        <end position="828"/>
    </location>
</feature>
<keyword evidence="3" id="KW-1185">Reference proteome</keyword>
<feature type="compositionally biased region" description="Polar residues" evidence="1">
    <location>
        <begin position="1148"/>
        <end position="1160"/>
    </location>
</feature>
<feature type="compositionally biased region" description="Basic and acidic residues" evidence="1">
    <location>
        <begin position="929"/>
        <end position="993"/>
    </location>
</feature>
<feature type="compositionally biased region" description="Low complexity" evidence="1">
    <location>
        <begin position="786"/>
        <end position="828"/>
    </location>
</feature>
<organism evidence="2 3">
    <name type="scientific">Botryosphaeria dothidea</name>
    <dbReference type="NCBI Taxonomy" id="55169"/>
    <lineage>
        <taxon>Eukaryota</taxon>
        <taxon>Fungi</taxon>
        <taxon>Dikarya</taxon>
        <taxon>Ascomycota</taxon>
        <taxon>Pezizomycotina</taxon>
        <taxon>Dothideomycetes</taxon>
        <taxon>Dothideomycetes incertae sedis</taxon>
        <taxon>Botryosphaeriales</taxon>
        <taxon>Botryosphaeriaceae</taxon>
        <taxon>Botryosphaeria</taxon>
    </lineage>
</organism>
<dbReference type="PANTHER" id="PTHR39606">
    <property type="entry name" value="SURFACE PROTEIN, PUTATIVE-RELATED"/>
    <property type="match status" value="1"/>
</dbReference>